<dbReference type="Proteomes" id="UP000031057">
    <property type="component" value="Unassembled WGS sequence"/>
</dbReference>
<dbReference type="AlphaFoldDB" id="A0A0B1ZT16"/>
<protein>
    <submittedName>
        <fullName evidence="1">Uncharacterized protein</fullName>
    </submittedName>
</protein>
<comment type="caution">
    <text evidence="1">The sequence shown here is derived from an EMBL/GenBank/DDBJ whole genome shotgun (WGS) entry which is preliminary data.</text>
</comment>
<accession>A0A0B1ZT16</accession>
<reference evidence="1 2" key="1">
    <citation type="submission" date="2014-10" db="EMBL/GenBank/DDBJ databases">
        <title>Genome sequence of Novosphingobium malaysiense MUSC 273(T).</title>
        <authorList>
            <person name="Lee L.-H."/>
        </authorList>
    </citation>
    <scope>NUCLEOTIDE SEQUENCE [LARGE SCALE GENOMIC DNA]</scope>
    <source>
        <strain evidence="1 2">MUSC 273</strain>
    </source>
</reference>
<name>A0A0B1ZT16_9SPHN</name>
<keyword evidence="2" id="KW-1185">Reference proteome</keyword>
<evidence type="ECO:0000313" key="1">
    <source>
        <dbReference type="EMBL" id="KHK92257.1"/>
    </source>
</evidence>
<proteinExistence type="predicted"/>
<sequence>MRTGVVWYSRRSNVLWPSLGVLPKSEQSEDSIGLDGYKAHKRERAVGREPSFKSTAGSH</sequence>
<evidence type="ECO:0000313" key="2">
    <source>
        <dbReference type="Proteomes" id="UP000031057"/>
    </source>
</evidence>
<dbReference type="EMBL" id="JTDI01000002">
    <property type="protein sequence ID" value="KHK92257.1"/>
    <property type="molecule type" value="Genomic_DNA"/>
</dbReference>
<organism evidence="1 2">
    <name type="scientific">Novosphingobium malaysiense</name>
    <dbReference type="NCBI Taxonomy" id="1348853"/>
    <lineage>
        <taxon>Bacteria</taxon>
        <taxon>Pseudomonadati</taxon>
        <taxon>Pseudomonadota</taxon>
        <taxon>Alphaproteobacteria</taxon>
        <taxon>Sphingomonadales</taxon>
        <taxon>Sphingomonadaceae</taxon>
        <taxon>Novosphingobium</taxon>
    </lineage>
</organism>
<gene>
    <name evidence="1" type="ORF">LK12_05255</name>
</gene>